<dbReference type="OrthoDB" id="9764467at2"/>
<dbReference type="Gene3D" id="3.40.50.300">
    <property type="entry name" value="P-loop containing nucleotide triphosphate hydrolases"/>
    <property type="match status" value="2"/>
</dbReference>
<dbReference type="Pfam" id="PF13476">
    <property type="entry name" value="AAA_23"/>
    <property type="match status" value="1"/>
</dbReference>
<reference evidence="3 4" key="1">
    <citation type="submission" date="2017-10" db="EMBL/GenBank/DDBJ databases">
        <title>Genome sequence of Caulobacter mirabilis FWC38.</title>
        <authorList>
            <person name="Fiebig A."/>
            <person name="Crosson S."/>
        </authorList>
    </citation>
    <scope>NUCLEOTIDE SEQUENCE [LARGE SCALE GENOMIC DNA]</scope>
    <source>
        <strain evidence="3 4">FWC 38</strain>
    </source>
</reference>
<evidence type="ECO:0000313" key="4">
    <source>
        <dbReference type="Proteomes" id="UP000228945"/>
    </source>
</evidence>
<evidence type="ECO:0000259" key="2">
    <source>
        <dbReference type="Pfam" id="PF13476"/>
    </source>
</evidence>
<keyword evidence="4" id="KW-1185">Reference proteome</keyword>
<gene>
    <name evidence="3" type="ORF">CSW64_12185</name>
</gene>
<dbReference type="InterPro" id="IPR027417">
    <property type="entry name" value="P-loop_NTPase"/>
</dbReference>
<sequence length="688" mass="76723">MIHVRHLRLRSITATRIYGADIPLKAGLNIIQANNTSGKSTSLQAIIYALGLERSLGPQLTVPLPYAMRERIHPTEDAPYEHVLQSYVEIEIENGKKQSLIVRRDIVGGKDTKLVQTWNQGSLAQNGKRGEQRDFFVHDGGAAQREDGFHTYLTTFIGWELPVVPKFDGTEGPLYLEAITPMLFVEQKRGWSAIQGPFPTFLKIQDVARRVMEFLLDLDAGKIRRQRTELRNALASVSQRWADRRQLLEDQAQRVGRLRGIPMQPSAEFALAPDMKLELFRDEEWLPIDEVVSETKARISELEVAQIETTEDAAPELLKRLETARRAIDDLSAQAEVVRSELGAEHQEQQAIRARLDSLNADLRRNQDALKLRRLGSDLGQAAGEHVCPTCHQDVGNELLPAVENVGMGLEENITFVKSQIDLYGTALQSASQRVQDCQARYRGIEEALQERQAELRSLRQALLQPSSAPSRVVIEEIVRSQAFVERIGSLDEAASIAGAELQRLAKEWSELQDAMKRLPADELTWADREKIDAFQASVQSQLENYGFKSFQPTEIILSRDNFRPLAVTRGKDGALIEQEIGYEVSASDAIRLKWAYYLALLRLAAVKSTNHTGVVIFDEPGQQEIDAQALYALLANAAEQGATSQQVIVATSEPLDPVRSAVGSKAHIVSFPGFILQPLPTVEDLLG</sequence>
<dbReference type="Proteomes" id="UP000228945">
    <property type="component" value="Chromosome"/>
</dbReference>
<dbReference type="KEGG" id="cmb:CSW64_12185"/>
<dbReference type="RefSeq" id="WP_099622369.1">
    <property type="nucleotide sequence ID" value="NZ_CP024201.1"/>
</dbReference>
<dbReference type="InterPro" id="IPR038729">
    <property type="entry name" value="Rad50/SbcC_AAA"/>
</dbReference>
<evidence type="ECO:0000313" key="3">
    <source>
        <dbReference type="EMBL" id="ATQ43118.1"/>
    </source>
</evidence>
<dbReference type="EMBL" id="CP024201">
    <property type="protein sequence ID" value="ATQ43118.1"/>
    <property type="molecule type" value="Genomic_DNA"/>
</dbReference>
<dbReference type="SUPFAM" id="SSF52540">
    <property type="entry name" value="P-loop containing nucleoside triphosphate hydrolases"/>
    <property type="match status" value="1"/>
</dbReference>
<organism evidence="3 4">
    <name type="scientific">Caulobacter mirabilis</name>
    <dbReference type="NCBI Taxonomy" id="69666"/>
    <lineage>
        <taxon>Bacteria</taxon>
        <taxon>Pseudomonadati</taxon>
        <taxon>Pseudomonadota</taxon>
        <taxon>Alphaproteobacteria</taxon>
        <taxon>Caulobacterales</taxon>
        <taxon>Caulobacteraceae</taxon>
        <taxon>Caulobacter</taxon>
    </lineage>
</organism>
<proteinExistence type="predicted"/>
<accession>A0A2D2AYM7</accession>
<evidence type="ECO:0000256" key="1">
    <source>
        <dbReference type="SAM" id="Coils"/>
    </source>
</evidence>
<keyword evidence="1" id="KW-0175">Coiled coil</keyword>
<protein>
    <recommendedName>
        <fullName evidence="2">Rad50/SbcC-type AAA domain-containing protein</fullName>
    </recommendedName>
</protein>
<feature type="coiled-coil region" evidence="1">
    <location>
        <begin position="428"/>
        <end position="465"/>
    </location>
</feature>
<dbReference type="AlphaFoldDB" id="A0A2D2AYM7"/>
<name>A0A2D2AYM7_9CAUL</name>
<feature type="domain" description="Rad50/SbcC-type AAA" evidence="2">
    <location>
        <begin position="19"/>
        <end position="117"/>
    </location>
</feature>
<feature type="coiled-coil region" evidence="1">
    <location>
        <begin position="314"/>
        <end position="341"/>
    </location>
</feature>